<reference evidence="1 2" key="1">
    <citation type="submission" date="2024-11" db="EMBL/GenBank/DDBJ databases">
        <title>A near-complete genome assembly of Cinchona calisaya.</title>
        <authorList>
            <person name="Lian D.C."/>
            <person name="Zhao X.W."/>
            <person name="Wei L."/>
        </authorList>
    </citation>
    <scope>NUCLEOTIDE SEQUENCE [LARGE SCALE GENOMIC DNA]</scope>
    <source>
        <tissue evidence="1">Nenye</tissue>
    </source>
</reference>
<accession>A0ABD2Y303</accession>
<gene>
    <name evidence="1" type="ORF">ACH5RR_039673</name>
</gene>
<organism evidence="1 2">
    <name type="scientific">Cinchona calisaya</name>
    <dbReference type="NCBI Taxonomy" id="153742"/>
    <lineage>
        <taxon>Eukaryota</taxon>
        <taxon>Viridiplantae</taxon>
        <taxon>Streptophyta</taxon>
        <taxon>Embryophyta</taxon>
        <taxon>Tracheophyta</taxon>
        <taxon>Spermatophyta</taxon>
        <taxon>Magnoliopsida</taxon>
        <taxon>eudicotyledons</taxon>
        <taxon>Gunneridae</taxon>
        <taxon>Pentapetalae</taxon>
        <taxon>asterids</taxon>
        <taxon>lamiids</taxon>
        <taxon>Gentianales</taxon>
        <taxon>Rubiaceae</taxon>
        <taxon>Cinchonoideae</taxon>
        <taxon>Cinchoneae</taxon>
        <taxon>Cinchona</taxon>
    </lineage>
</organism>
<dbReference type="AlphaFoldDB" id="A0ABD2Y303"/>
<keyword evidence="2" id="KW-1185">Reference proteome</keyword>
<proteinExistence type="predicted"/>
<dbReference type="EMBL" id="JBJUIK010000016">
    <property type="protein sequence ID" value="KAL3500580.1"/>
    <property type="molecule type" value="Genomic_DNA"/>
</dbReference>
<protein>
    <submittedName>
        <fullName evidence="1">Uncharacterized protein</fullName>
    </submittedName>
</protein>
<comment type="caution">
    <text evidence="1">The sequence shown here is derived from an EMBL/GenBank/DDBJ whole genome shotgun (WGS) entry which is preliminary data.</text>
</comment>
<name>A0ABD2Y303_9GENT</name>
<sequence length="83" mass="9125">MATSSTYTCAFPVNSLSQRPTFNHVKASLSSSIKQSVKESPRIPNLDKSSVSEMVNKTSIKLLNAFVDLAFQFVDQEAIPSRC</sequence>
<dbReference type="Proteomes" id="UP001630127">
    <property type="component" value="Unassembled WGS sequence"/>
</dbReference>
<evidence type="ECO:0000313" key="2">
    <source>
        <dbReference type="Proteomes" id="UP001630127"/>
    </source>
</evidence>
<evidence type="ECO:0000313" key="1">
    <source>
        <dbReference type="EMBL" id="KAL3500580.1"/>
    </source>
</evidence>